<comment type="caution">
    <text evidence="2">The sequence shown here is derived from an EMBL/GenBank/DDBJ whole genome shotgun (WGS) entry which is preliminary data.</text>
</comment>
<feature type="transmembrane region" description="Helical" evidence="1">
    <location>
        <begin position="29"/>
        <end position="47"/>
    </location>
</feature>
<reference evidence="2 3" key="1">
    <citation type="submission" date="2021-04" db="EMBL/GenBank/DDBJ databases">
        <authorList>
            <person name="Ivanova A."/>
        </authorList>
    </citation>
    <scope>NUCLEOTIDE SEQUENCE [LARGE SCALE GENOMIC DNA]</scope>
    <source>
        <strain evidence="2 3">G18</strain>
    </source>
</reference>
<organism evidence="2 3">
    <name type="scientific">Gemmata palustris</name>
    <dbReference type="NCBI Taxonomy" id="2822762"/>
    <lineage>
        <taxon>Bacteria</taxon>
        <taxon>Pseudomonadati</taxon>
        <taxon>Planctomycetota</taxon>
        <taxon>Planctomycetia</taxon>
        <taxon>Gemmatales</taxon>
        <taxon>Gemmataceae</taxon>
        <taxon>Gemmata</taxon>
    </lineage>
</organism>
<evidence type="ECO:0000313" key="3">
    <source>
        <dbReference type="Proteomes" id="UP000676565"/>
    </source>
</evidence>
<evidence type="ECO:0008006" key="4">
    <source>
        <dbReference type="Google" id="ProtNLM"/>
    </source>
</evidence>
<proteinExistence type="predicted"/>
<evidence type="ECO:0000256" key="1">
    <source>
        <dbReference type="SAM" id="Phobius"/>
    </source>
</evidence>
<keyword evidence="1" id="KW-1133">Transmembrane helix</keyword>
<keyword evidence="1" id="KW-0812">Transmembrane</keyword>
<sequence>MSDFQFLILTALLCYLIAAMDRSGENKPVFFALSAVAASLALFCAGFQP</sequence>
<dbReference type="EMBL" id="JAGKQQ010000001">
    <property type="protein sequence ID" value="MBP3955436.1"/>
    <property type="molecule type" value="Genomic_DNA"/>
</dbReference>
<name>A0ABS5BP59_9BACT</name>
<dbReference type="RefSeq" id="WP_210653513.1">
    <property type="nucleotide sequence ID" value="NZ_JAGKQQ010000001.1"/>
</dbReference>
<gene>
    <name evidence="2" type="ORF">J8F10_09095</name>
</gene>
<evidence type="ECO:0000313" key="2">
    <source>
        <dbReference type="EMBL" id="MBP3955436.1"/>
    </source>
</evidence>
<protein>
    <recommendedName>
        <fullName evidence="4">Prepilin peptidase</fullName>
    </recommendedName>
</protein>
<dbReference type="Proteomes" id="UP000676565">
    <property type="component" value="Unassembled WGS sequence"/>
</dbReference>
<accession>A0ABS5BP59</accession>
<keyword evidence="1" id="KW-0472">Membrane</keyword>
<keyword evidence="3" id="KW-1185">Reference proteome</keyword>